<protein>
    <recommendedName>
        <fullName evidence="9 13">Valine--tRNA ligase</fullName>
        <ecNumber evidence="2 13">6.1.1.9</ecNumber>
    </recommendedName>
</protein>
<comment type="subcellular location">
    <subcellularLocation>
        <location evidence="1">Cytoplasm</location>
    </subcellularLocation>
</comment>
<evidence type="ECO:0000256" key="4">
    <source>
        <dbReference type="ARBA" id="ARBA00022598"/>
    </source>
</evidence>
<proteinExistence type="inferred from homology"/>
<evidence type="ECO:0000256" key="2">
    <source>
        <dbReference type="ARBA" id="ARBA00013169"/>
    </source>
</evidence>
<dbReference type="CDD" id="cd07962">
    <property type="entry name" value="Anticodon_Ia_Val"/>
    <property type="match status" value="1"/>
</dbReference>
<accession>A0AAF0D1B3</accession>
<dbReference type="SUPFAM" id="SSF50677">
    <property type="entry name" value="ValRS/IleRS/LeuRS editing domain"/>
    <property type="match status" value="1"/>
</dbReference>
<dbReference type="PRINTS" id="PR00986">
    <property type="entry name" value="TRNASYNTHVAL"/>
</dbReference>
<evidence type="ECO:0000259" key="14">
    <source>
        <dbReference type="PROSITE" id="PS50903"/>
    </source>
</evidence>
<sequence>MFNPKIIDKRWSPELEEKIIEKWIREKTYLFDKNTHNKIFSIDTPPPYASGKWHLGGAIHYSQIDMIARVKRMLGFEVLFPLGIDRNGLPIEVQTEKEYNIRMRATPREKFIELCRSLLDKYEREIINIAKRLGLSSNSFIDNSIYRTDSPEYRRITQATFIELWSKGLIYTDTRANNWCPVCGTTLADAEIEYTEMDTNLNHIIFKVKETGESIVIATTRPELLPACAVVMVNPDDTRYTHLPGKTAVTPLFNIEVPIIAHPAAQIEFGTGIVMTCSYGDYTDVRLFRELNLTPINVINPDGTLNEKAGPYQKLTVQEARERIVEDLKKHGLIIKVERIKHRTPICWRSKNPIEFIQMPEYYLKQSEYREQLLEVAEKIKWYPPHYKQILIDWLNSISMDWPISRRRYYGTEIPIWYCNNCGEPYIPPPGEYYQPWCQPPPVKKCPRCGSEKGFKGEERTFDTWFDSGISQLQILYYLRDSEFFKKAFPCSIRPQGKDIIRTWLYYSLLRTYQLLSKPAFESVWISGMVLDEHGRAMHKSLGNIVWVEPLLKKYGADALRLFGCLEASLGSDIRFSEERLSGAYKFLTKLWNIARFISTFPYINNIDNLEAADKWILLKLNELIKTAITGYEKLDFQPAATSIRSFTWDLFASHYLELVKSRCYNRDSTFTKQQQQAAWYTIHRCLNTILKLLAPICPFITEQIYTQIYAPTESIHHQKLPTPDPKISEQIKEDKTELITQFNKAIWAFKNKYNIPLNAPIANVYAPKEISEYSEDLKKMHSIQNLQYGKPASEETFTPLENTPEEKHVKTYIKINANNITQEKIYIENNF</sequence>
<dbReference type="InterPro" id="IPR024934">
    <property type="entry name" value="Rubredoxin-like_dom"/>
</dbReference>
<dbReference type="GO" id="GO:0004832">
    <property type="term" value="F:valine-tRNA ligase activity"/>
    <property type="evidence" value="ECO:0007669"/>
    <property type="project" value="UniProtKB-UniRule"/>
</dbReference>
<dbReference type="SUPFAM" id="SSF52374">
    <property type="entry name" value="Nucleotidylyl transferase"/>
    <property type="match status" value="1"/>
</dbReference>
<dbReference type="InterPro" id="IPR033705">
    <property type="entry name" value="Anticodon_Ia_Val"/>
</dbReference>
<dbReference type="Proteomes" id="UP000186851">
    <property type="component" value="Chromosome"/>
</dbReference>
<evidence type="ECO:0000256" key="9">
    <source>
        <dbReference type="ARBA" id="ARBA00024407"/>
    </source>
</evidence>
<evidence type="ECO:0000256" key="6">
    <source>
        <dbReference type="ARBA" id="ARBA00022840"/>
    </source>
</evidence>
<dbReference type="GO" id="GO:0006438">
    <property type="term" value="P:valyl-tRNA aminoacylation"/>
    <property type="evidence" value="ECO:0007669"/>
    <property type="project" value="UniProtKB-UniRule"/>
</dbReference>
<comment type="function">
    <text evidence="11">Catalyzes the attachment of valine to tRNA(Val). As ValRS can inadvertently accommodate and process structurally similar amino acids such as threonine, to avoid such errors, it has a 'posttransfer' editing activity that hydrolyzes mischarged Thr-tRNA(Val) in a tRNA-dependent manner.</text>
</comment>
<keyword evidence="5" id="KW-0547">Nucleotide-binding</keyword>
<gene>
    <name evidence="15" type="ORF">OdinLCB4_004905</name>
</gene>
<dbReference type="Gene3D" id="1.10.730.10">
    <property type="entry name" value="Isoleucyl-tRNA Synthetase, Domain 1"/>
    <property type="match status" value="1"/>
</dbReference>
<comment type="similarity">
    <text evidence="12">Belongs to the class-I aminoacyl-tRNA synthetase family. ValS type 2 subfamily.</text>
</comment>
<dbReference type="FunFam" id="3.40.50.620:FF:000192">
    <property type="entry name" value="Valine--tRNA ligase"/>
    <property type="match status" value="1"/>
</dbReference>
<dbReference type="Gene3D" id="3.40.50.620">
    <property type="entry name" value="HUPs"/>
    <property type="match status" value="2"/>
</dbReference>
<dbReference type="InterPro" id="IPR013155">
    <property type="entry name" value="M/V/L/I-tRNA-synth_anticd-bd"/>
</dbReference>
<evidence type="ECO:0000256" key="8">
    <source>
        <dbReference type="ARBA" id="ARBA00023146"/>
    </source>
</evidence>
<dbReference type="SUPFAM" id="SSF47323">
    <property type="entry name" value="Anticodon-binding domain of a subclass of class I aminoacyl-tRNA synthetases"/>
    <property type="match status" value="1"/>
</dbReference>
<dbReference type="NCBIfam" id="TIGR00422">
    <property type="entry name" value="valS"/>
    <property type="match status" value="1"/>
</dbReference>
<evidence type="ECO:0000313" key="15">
    <source>
        <dbReference type="EMBL" id="WEU39814.1"/>
    </source>
</evidence>
<feature type="domain" description="Rubredoxin-like" evidence="14">
    <location>
        <begin position="414"/>
        <end position="465"/>
    </location>
</feature>
<evidence type="ECO:0000256" key="13">
    <source>
        <dbReference type="NCBIfam" id="TIGR00422"/>
    </source>
</evidence>
<dbReference type="GO" id="GO:0005829">
    <property type="term" value="C:cytosol"/>
    <property type="evidence" value="ECO:0007669"/>
    <property type="project" value="TreeGrafter"/>
</dbReference>
<reference evidence="15" key="1">
    <citation type="journal article" date="2017" name="Nature">
        <title>Asgard archaea illuminate the origin of eukaryotic cellular complexity.</title>
        <authorList>
            <person name="Zaremba-Niedzwiedzka K."/>
            <person name="Caceres E.F."/>
            <person name="Saw J.H."/>
            <person name="Backstrom D."/>
            <person name="Juzokaite L."/>
            <person name="Vancaester E."/>
            <person name="Seitz K.W."/>
            <person name="Anantharaman K."/>
            <person name="Starnawski P."/>
            <person name="Kjeldsen K.U."/>
            <person name="Scott M.B."/>
            <person name="Nunoura T."/>
            <person name="Banfield J.F."/>
            <person name="Schramm A."/>
            <person name="Baker B.J."/>
            <person name="Spang A."/>
            <person name="Ettema T.J.G."/>
        </authorList>
    </citation>
    <scope>NUCLEOTIDE SEQUENCE</scope>
    <source>
        <strain evidence="15">LCB_4</strain>
    </source>
</reference>
<dbReference type="InterPro" id="IPR002303">
    <property type="entry name" value="Valyl-tRNA_ligase"/>
</dbReference>
<dbReference type="EC" id="6.1.1.9" evidence="2 13"/>
<keyword evidence="4 15" id="KW-0436">Ligase</keyword>
<dbReference type="KEGG" id="oyw:OdinLCB4_004905"/>
<keyword evidence="3" id="KW-0963">Cytoplasm</keyword>
<evidence type="ECO:0000256" key="11">
    <source>
        <dbReference type="ARBA" id="ARBA00055630"/>
    </source>
</evidence>
<dbReference type="PANTHER" id="PTHR11946">
    <property type="entry name" value="VALYL-TRNA SYNTHETASES"/>
    <property type="match status" value="1"/>
</dbReference>
<dbReference type="GO" id="GO:0005524">
    <property type="term" value="F:ATP binding"/>
    <property type="evidence" value="ECO:0007669"/>
    <property type="project" value="UniProtKB-KW"/>
</dbReference>
<dbReference type="EMBL" id="CP091871">
    <property type="protein sequence ID" value="WEU39814.1"/>
    <property type="molecule type" value="Genomic_DNA"/>
</dbReference>
<dbReference type="AlphaFoldDB" id="A0AAF0D1B3"/>
<name>A0AAF0D1B3_ODILC</name>
<reference evidence="15" key="2">
    <citation type="journal article" date="2022" name="Nat. Microbiol.">
        <title>A closed Candidatus Odinarchaeum chromosome exposes Asgard archaeal viruses.</title>
        <authorList>
            <person name="Tamarit D."/>
            <person name="Caceres E.F."/>
            <person name="Krupovic M."/>
            <person name="Nijland R."/>
            <person name="Eme L."/>
            <person name="Robinson N.P."/>
            <person name="Ettema T.J.G."/>
        </authorList>
    </citation>
    <scope>NUCLEOTIDE SEQUENCE</scope>
    <source>
        <strain evidence="15">LCB_4</strain>
    </source>
</reference>
<dbReference type="PROSITE" id="PS50903">
    <property type="entry name" value="RUBREDOXIN_LIKE"/>
    <property type="match status" value="1"/>
</dbReference>
<organism evidence="15 16">
    <name type="scientific">Odinarchaeota yellowstonii (strain LCB_4)</name>
    <dbReference type="NCBI Taxonomy" id="1841599"/>
    <lineage>
        <taxon>Archaea</taxon>
        <taxon>Promethearchaeati</taxon>
        <taxon>Candidatus Odinarchaeota</taxon>
        <taxon>Candidatus Odinarchaeia</taxon>
        <taxon>Candidatus Odinarchaeales</taxon>
        <taxon>Candidatus Odinarchaeaceae</taxon>
        <taxon>Candidatus Odinarchaeum</taxon>
    </lineage>
</organism>
<evidence type="ECO:0000313" key="16">
    <source>
        <dbReference type="Proteomes" id="UP000186851"/>
    </source>
</evidence>
<comment type="catalytic activity">
    <reaction evidence="10">
        <text>tRNA(Val) + L-valine + ATP = L-valyl-tRNA(Val) + AMP + diphosphate</text>
        <dbReference type="Rhea" id="RHEA:10704"/>
        <dbReference type="Rhea" id="RHEA-COMP:9672"/>
        <dbReference type="Rhea" id="RHEA-COMP:9708"/>
        <dbReference type="ChEBI" id="CHEBI:30616"/>
        <dbReference type="ChEBI" id="CHEBI:33019"/>
        <dbReference type="ChEBI" id="CHEBI:57762"/>
        <dbReference type="ChEBI" id="CHEBI:78442"/>
        <dbReference type="ChEBI" id="CHEBI:78537"/>
        <dbReference type="ChEBI" id="CHEBI:456215"/>
        <dbReference type="EC" id="6.1.1.9"/>
    </reaction>
</comment>
<dbReference type="InterPro" id="IPR002300">
    <property type="entry name" value="aa-tRNA-synth_Ia"/>
</dbReference>
<dbReference type="PANTHER" id="PTHR11946:SF93">
    <property type="entry name" value="VALINE--TRNA LIGASE, CHLOROPLASTIC_MITOCHONDRIAL 2"/>
    <property type="match status" value="1"/>
</dbReference>
<dbReference type="InterPro" id="IPR009008">
    <property type="entry name" value="Val/Leu/Ile-tRNA-synth_edit"/>
</dbReference>
<evidence type="ECO:0000256" key="5">
    <source>
        <dbReference type="ARBA" id="ARBA00022741"/>
    </source>
</evidence>
<dbReference type="GO" id="GO:0005506">
    <property type="term" value="F:iron ion binding"/>
    <property type="evidence" value="ECO:0007669"/>
    <property type="project" value="InterPro"/>
</dbReference>
<evidence type="ECO:0000256" key="10">
    <source>
        <dbReference type="ARBA" id="ARBA00047552"/>
    </source>
</evidence>
<dbReference type="Pfam" id="PF08264">
    <property type="entry name" value="Anticodon_1"/>
    <property type="match status" value="1"/>
</dbReference>
<evidence type="ECO:0000256" key="12">
    <source>
        <dbReference type="ARBA" id="ARBA00061452"/>
    </source>
</evidence>
<keyword evidence="6" id="KW-0067">ATP-binding</keyword>
<dbReference type="InterPro" id="IPR009080">
    <property type="entry name" value="tRNAsynth_Ia_anticodon-bd"/>
</dbReference>
<keyword evidence="8" id="KW-0030">Aminoacyl-tRNA synthetase</keyword>
<evidence type="ECO:0000256" key="3">
    <source>
        <dbReference type="ARBA" id="ARBA00022490"/>
    </source>
</evidence>
<evidence type="ECO:0000256" key="7">
    <source>
        <dbReference type="ARBA" id="ARBA00022917"/>
    </source>
</evidence>
<evidence type="ECO:0000256" key="1">
    <source>
        <dbReference type="ARBA" id="ARBA00004496"/>
    </source>
</evidence>
<dbReference type="NCBIfam" id="NF009687">
    <property type="entry name" value="PRK13208.1"/>
    <property type="match status" value="1"/>
</dbReference>
<dbReference type="GO" id="GO:0002161">
    <property type="term" value="F:aminoacyl-tRNA deacylase activity"/>
    <property type="evidence" value="ECO:0007669"/>
    <property type="project" value="InterPro"/>
</dbReference>
<dbReference type="Pfam" id="PF00133">
    <property type="entry name" value="tRNA-synt_1"/>
    <property type="match status" value="1"/>
</dbReference>
<dbReference type="InterPro" id="IPR014729">
    <property type="entry name" value="Rossmann-like_a/b/a_fold"/>
</dbReference>
<keyword evidence="7" id="KW-0648">Protein biosynthesis</keyword>